<dbReference type="PANTHER" id="PTHR47723:SF24">
    <property type="entry name" value="RNASE H TYPE-1 DOMAIN-CONTAINING PROTEIN"/>
    <property type="match status" value="1"/>
</dbReference>
<accession>A0A9R0V2Y4</accession>
<sequence>MEGLSLALMRSELPVAIEMDSSVAVKMIKSSDEDRSVYSALVKEIKYLMGFRKTSITHVSRAQNKVSNSLANFARVEGRTMTWLGSGPPEAIELNSFDCNPV</sequence>
<dbReference type="Proteomes" id="UP000324705">
    <property type="component" value="Chromosome 1B"/>
</dbReference>
<dbReference type="OMA" id="YLMGFRK"/>
<dbReference type="Gene3D" id="3.30.420.10">
    <property type="entry name" value="Ribonuclease H-like superfamily/Ribonuclease H"/>
    <property type="match status" value="1"/>
</dbReference>
<feature type="domain" description="RNase H type-1" evidence="1">
    <location>
        <begin position="2"/>
        <end position="74"/>
    </location>
</feature>
<evidence type="ECO:0000313" key="2">
    <source>
        <dbReference type="EMBL" id="VAH12373.1"/>
    </source>
</evidence>
<dbReference type="InterPro" id="IPR012337">
    <property type="entry name" value="RNaseH-like_sf"/>
</dbReference>
<dbReference type="GO" id="GO:0003676">
    <property type="term" value="F:nucleic acid binding"/>
    <property type="evidence" value="ECO:0007669"/>
    <property type="project" value="InterPro"/>
</dbReference>
<organism evidence="2 3">
    <name type="scientific">Triticum turgidum subsp. durum</name>
    <name type="common">Durum wheat</name>
    <name type="synonym">Triticum durum</name>
    <dbReference type="NCBI Taxonomy" id="4567"/>
    <lineage>
        <taxon>Eukaryota</taxon>
        <taxon>Viridiplantae</taxon>
        <taxon>Streptophyta</taxon>
        <taxon>Embryophyta</taxon>
        <taxon>Tracheophyta</taxon>
        <taxon>Spermatophyta</taxon>
        <taxon>Magnoliopsida</taxon>
        <taxon>Liliopsida</taxon>
        <taxon>Poales</taxon>
        <taxon>Poaceae</taxon>
        <taxon>BOP clade</taxon>
        <taxon>Pooideae</taxon>
        <taxon>Triticodae</taxon>
        <taxon>Triticeae</taxon>
        <taxon>Triticinae</taxon>
        <taxon>Triticum</taxon>
    </lineage>
</organism>
<dbReference type="InterPro" id="IPR036397">
    <property type="entry name" value="RNaseH_sf"/>
</dbReference>
<evidence type="ECO:0000313" key="3">
    <source>
        <dbReference type="Proteomes" id="UP000324705"/>
    </source>
</evidence>
<keyword evidence="3" id="KW-1185">Reference proteome</keyword>
<proteinExistence type="predicted"/>
<dbReference type="Gramene" id="TRITD1Bv1G004630.1">
    <property type="protein sequence ID" value="TRITD1Bv1G004630.1"/>
    <property type="gene ID" value="TRITD1Bv1G004630"/>
</dbReference>
<dbReference type="InterPro" id="IPR044730">
    <property type="entry name" value="RNase_H-like_dom_plant"/>
</dbReference>
<dbReference type="InterPro" id="IPR053151">
    <property type="entry name" value="RNase_H-like"/>
</dbReference>
<protein>
    <recommendedName>
        <fullName evidence="1">RNase H type-1 domain-containing protein</fullName>
    </recommendedName>
</protein>
<dbReference type="InterPro" id="IPR002156">
    <property type="entry name" value="RNaseH_domain"/>
</dbReference>
<reference evidence="2 3" key="1">
    <citation type="submission" date="2017-09" db="EMBL/GenBank/DDBJ databases">
        <authorList>
            <consortium name="International Durum Wheat Genome Sequencing Consortium (IDWGSC)"/>
            <person name="Milanesi L."/>
        </authorList>
    </citation>
    <scope>NUCLEOTIDE SEQUENCE [LARGE SCALE GENOMIC DNA]</scope>
    <source>
        <strain evidence="3">cv. Svevo</strain>
    </source>
</reference>
<dbReference type="SUPFAM" id="SSF53098">
    <property type="entry name" value="Ribonuclease H-like"/>
    <property type="match status" value="1"/>
</dbReference>
<name>A0A9R0V2Y4_TRITD</name>
<dbReference type="GO" id="GO:0004523">
    <property type="term" value="F:RNA-DNA hybrid ribonuclease activity"/>
    <property type="evidence" value="ECO:0007669"/>
    <property type="project" value="InterPro"/>
</dbReference>
<dbReference type="AlphaFoldDB" id="A0A9R0V2Y4"/>
<dbReference type="Pfam" id="PF13456">
    <property type="entry name" value="RVT_3"/>
    <property type="match status" value="1"/>
</dbReference>
<evidence type="ECO:0000259" key="1">
    <source>
        <dbReference type="Pfam" id="PF13456"/>
    </source>
</evidence>
<dbReference type="EMBL" id="LT934112">
    <property type="protein sequence ID" value="VAH12373.1"/>
    <property type="molecule type" value="Genomic_DNA"/>
</dbReference>
<dbReference type="PANTHER" id="PTHR47723">
    <property type="entry name" value="OS05G0353850 PROTEIN"/>
    <property type="match status" value="1"/>
</dbReference>
<dbReference type="CDD" id="cd06222">
    <property type="entry name" value="RNase_H_like"/>
    <property type="match status" value="1"/>
</dbReference>
<gene>
    <name evidence="2" type="ORF">TRITD_1Bv1G004630</name>
</gene>